<proteinExistence type="predicted"/>
<name>A0ABY7L876_CITFR</name>
<organism evidence="1 2">
    <name type="scientific">Citrobacter freundii</name>
    <dbReference type="NCBI Taxonomy" id="546"/>
    <lineage>
        <taxon>Bacteria</taxon>
        <taxon>Pseudomonadati</taxon>
        <taxon>Pseudomonadota</taxon>
        <taxon>Gammaproteobacteria</taxon>
        <taxon>Enterobacterales</taxon>
        <taxon>Enterobacteriaceae</taxon>
        <taxon>Citrobacter</taxon>
        <taxon>Citrobacter freundii complex</taxon>
    </lineage>
</organism>
<dbReference type="InterPro" id="IPR058027">
    <property type="entry name" value="Lpa"/>
</dbReference>
<accession>A0ABY7L876</accession>
<evidence type="ECO:0000313" key="2">
    <source>
        <dbReference type="Proteomes" id="UP001164536"/>
    </source>
</evidence>
<reference evidence="1" key="1">
    <citation type="submission" date="2022-12" db="EMBL/GenBank/DDBJ databases">
        <title>2953647.</title>
        <authorList>
            <person name="Hergert J."/>
            <person name="Casey R."/>
            <person name="Wagner J."/>
            <person name="Young E.L."/>
            <person name="Oakeson K.F."/>
        </authorList>
    </citation>
    <scope>NUCLEOTIDE SEQUENCE</scope>
    <source>
        <strain evidence="1">2953647</strain>
        <plasmid evidence="1">unnamed5</plasmid>
    </source>
</reference>
<keyword evidence="1" id="KW-0614">Plasmid</keyword>
<evidence type="ECO:0000313" key="1">
    <source>
        <dbReference type="EMBL" id="WAZ60731.1"/>
    </source>
</evidence>
<geneLocation type="plasmid" evidence="1 2">
    <name>unnamed5</name>
</geneLocation>
<dbReference type="EMBL" id="CP114569">
    <property type="protein sequence ID" value="WAZ60731.1"/>
    <property type="molecule type" value="Genomic_DNA"/>
</dbReference>
<dbReference type="RefSeq" id="WP_222214580.1">
    <property type="nucleotide sequence ID" value="NZ_CP114569.1"/>
</dbReference>
<dbReference type="Proteomes" id="UP001164536">
    <property type="component" value="Plasmid unnamed5"/>
</dbReference>
<gene>
    <name evidence="1" type="ORF">O4000_28900</name>
</gene>
<evidence type="ECO:0008006" key="3">
    <source>
        <dbReference type="Google" id="ProtNLM"/>
    </source>
</evidence>
<protein>
    <recommendedName>
        <fullName evidence="3">Late promoter activating protein</fullName>
    </recommendedName>
</protein>
<dbReference type="Pfam" id="PF25716">
    <property type="entry name" value="BPP1_LPA"/>
    <property type="match status" value="1"/>
</dbReference>
<sequence>MSERITSVEVAAVMLKCGRYMTISEIMAALTEAYPELENGHTSVTNIVRTFMKSPSASCFSFPGAYPRMYLLTSVSGYLFKIRGNRQVCYDDLPFHSGSKKDQELENKKSQEVSRLAFNLFNSICRERIASGITIV</sequence>
<keyword evidence="2" id="KW-1185">Reference proteome</keyword>